<dbReference type="EMBL" id="BPVZ01000005">
    <property type="protein sequence ID" value="GKU91350.1"/>
    <property type="molecule type" value="Genomic_DNA"/>
</dbReference>
<accession>A0AAV5HX61</accession>
<sequence length="58" mass="6279">MCTAWGRCTEKGPSTVQNLSTMQGQCIGGPLTYGVWFLFTSCSRAWIDGYFGLLGSHG</sequence>
<keyword evidence="2" id="KW-1185">Reference proteome</keyword>
<name>A0AAV5HX61_9ROSI</name>
<organism evidence="1 2">
    <name type="scientific">Rubroshorea leprosula</name>
    <dbReference type="NCBI Taxonomy" id="152421"/>
    <lineage>
        <taxon>Eukaryota</taxon>
        <taxon>Viridiplantae</taxon>
        <taxon>Streptophyta</taxon>
        <taxon>Embryophyta</taxon>
        <taxon>Tracheophyta</taxon>
        <taxon>Spermatophyta</taxon>
        <taxon>Magnoliopsida</taxon>
        <taxon>eudicotyledons</taxon>
        <taxon>Gunneridae</taxon>
        <taxon>Pentapetalae</taxon>
        <taxon>rosids</taxon>
        <taxon>malvids</taxon>
        <taxon>Malvales</taxon>
        <taxon>Dipterocarpaceae</taxon>
        <taxon>Rubroshorea</taxon>
    </lineage>
</organism>
<evidence type="ECO:0000313" key="1">
    <source>
        <dbReference type="EMBL" id="GKU91350.1"/>
    </source>
</evidence>
<protein>
    <submittedName>
        <fullName evidence="1">Uncharacterized protein</fullName>
    </submittedName>
</protein>
<proteinExistence type="predicted"/>
<dbReference type="AlphaFoldDB" id="A0AAV5HX61"/>
<evidence type="ECO:0000313" key="2">
    <source>
        <dbReference type="Proteomes" id="UP001054252"/>
    </source>
</evidence>
<gene>
    <name evidence="1" type="ORF">SLEP1_g5235</name>
</gene>
<reference evidence="1 2" key="1">
    <citation type="journal article" date="2021" name="Commun. Biol.">
        <title>The genome of Shorea leprosula (Dipterocarpaceae) highlights the ecological relevance of drought in aseasonal tropical rainforests.</title>
        <authorList>
            <person name="Ng K.K.S."/>
            <person name="Kobayashi M.J."/>
            <person name="Fawcett J.A."/>
            <person name="Hatakeyama M."/>
            <person name="Paape T."/>
            <person name="Ng C.H."/>
            <person name="Ang C.C."/>
            <person name="Tnah L.H."/>
            <person name="Lee C.T."/>
            <person name="Nishiyama T."/>
            <person name="Sese J."/>
            <person name="O'Brien M.J."/>
            <person name="Copetti D."/>
            <person name="Mohd Noor M.I."/>
            <person name="Ong R.C."/>
            <person name="Putra M."/>
            <person name="Sireger I.Z."/>
            <person name="Indrioko S."/>
            <person name="Kosugi Y."/>
            <person name="Izuno A."/>
            <person name="Isagi Y."/>
            <person name="Lee S.L."/>
            <person name="Shimizu K.K."/>
        </authorList>
    </citation>
    <scope>NUCLEOTIDE SEQUENCE [LARGE SCALE GENOMIC DNA]</scope>
    <source>
        <strain evidence="1">214</strain>
    </source>
</reference>
<dbReference type="Proteomes" id="UP001054252">
    <property type="component" value="Unassembled WGS sequence"/>
</dbReference>
<comment type="caution">
    <text evidence="1">The sequence shown here is derived from an EMBL/GenBank/DDBJ whole genome shotgun (WGS) entry which is preliminary data.</text>
</comment>